<keyword evidence="1" id="KW-0245">EGF-like domain</keyword>
<dbReference type="InterPro" id="IPR011651">
    <property type="entry name" value="Notch_ligand_N"/>
</dbReference>
<evidence type="ECO:0000256" key="4">
    <source>
        <dbReference type="ARBA" id="ARBA00022989"/>
    </source>
</evidence>
<evidence type="ECO:0000313" key="6">
    <source>
        <dbReference type="Proteomes" id="UP000277204"/>
    </source>
</evidence>
<dbReference type="AlphaFoldDB" id="A0A183LGK2"/>
<dbReference type="GO" id="GO:0016020">
    <property type="term" value="C:membrane"/>
    <property type="evidence" value="ECO:0007669"/>
    <property type="project" value="UniProtKB-SubCell"/>
</dbReference>
<dbReference type="EMBL" id="UZAI01000792">
    <property type="protein sequence ID" value="VDO56499.1"/>
    <property type="molecule type" value="Genomic_DNA"/>
</dbReference>
<dbReference type="Proteomes" id="UP000277204">
    <property type="component" value="Unassembled WGS sequence"/>
</dbReference>
<keyword evidence="6" id="KW-1185">Reference proteome</keyword>
<gene>
    <name evidence="5" type="ORF">SMRZ_LOCUS2927</name>
</gene>
<evidence type="ECO:0000313" key="5">
    <source>
        <dbReference type="EMBL" id="VDO56499.1"/>
    </source>
</evidence>
<evidence type="ECO:0000256" key="3">
    <source>
        <dbReference type="ARBA" id="ARBA00022737"/>
    </source>
</evidence>
<keyword evidence="2" id="KW-0812">Transmembrane</keyword>
<keyword evidence="3" id="KW-0677">Repeat</keyword>
<sequence length="194" mass="22007">MFFSRRKAAFALPILALTSASIPPCSSMILSSYIKLIYSTTELNQQQQLDRLATFSLKFLEFHNHAHRRIDGSCCGRPKQSLSSLATTTKVETEICKAECALEFRICIEPYTVINILSNNTKIYNGPCMYGEVYTGHWGNTDITYGLLEASVHSIGIIHPWPVIKQSYPCHDYIYRSPFNVHPYRCSMHSNCLS</sequence>
<keyword evidence="4" id="KW-1133">Transmembrane helix</keyword>
<dbReference type="Pfam" id="PF07657">
    <property type="entry name" value="MNNL"/>
    <property type="match status" value="1"/>
</dbReference>
<keyword evidence="4" id="KW-0472">Membrane</keyword>
<evidence type="ECO:0000256" key="2">
    <source>
        <dbReference type="ARBA" id="ARBA00022692"/>
    </source>
</evidence>
<organism evidence="5 6">
    <name type="scientific">Schistosoma margrebowiei</name>
    <dbReference type="NCBI Taxonomy" id="48269"/>
    <lineage>
        <taxon>Eukaryota</taxon>
        <taxon>Metazoa</taxon>
        <taxon>Spiralia</taxon>
        <taxon>Lophotrochozoa</taxon>
        <taxon>Platyhelminthes</taxon>
        <taxon>Trematoda</taxon>
        <taxon>Digenea</taxon>
        <taxon>Strigeidida</taxon>
        <taxon>Schistosomatoidea</taxon>
        <taxon>Schistosomatidae</taxon>
        <taxon>Schistosoma</taxon>
    </lineage>
</organism>
<accession>A0A183LGK2</accession>
<dbReference type="Gene3D" id="2.60.40.3510">
    <property type="match status" value="1"/>
</dbReference>
<reference evidence="5 6" key="1">
    <citation type="submission" date="2018-11" db="EMBL/GenBank/DDBJ databases">
        <authorList>
            <consortium name="Pathogen Informatics"/>
        </authorList>
    </citation>
    <scope>NUCLEOTIDE SEQUENCE [LARGE SCALE GENOMIC DNA]</scope>
    <source>
        <strain evidence="5 6">Zambia</strain>
    </source>
</reference>
<evidence type="ECO:0000256" key="1">
    <source>
        <dbReference type="ARBA" id="ARBA00022536"/>
    </source>
</evidence>
<name>A0A183LGK2_9TREM</name>
<protein>
    <submittedName>
        <fullName evidence="5">Uncharacterized protein</fullName>
    </submittedName>
</protein>
<proteinExistence type="predicted"/>
<dbReference type="GO" id="GO:0007219">
    <property type="term" value="P:Notch signaling pathway"/>
    <property type="evidence" value="ECO:0007669"/>
    <property type="project" value="InterPro"/>
</dbReference>